<keyword evidence="7" id="KW-0325">Glycoprotein</keyword>
<dbReference type="AlphaFoldDB" id="A0A665WNA1"/>
<evidence type="ECO:0000256" key="4">
    <source>
        <dbReference type="ARBA" id="ARBA00023040"/>
    </source>
</evidence>
<evidence type="ECO:0000256" key="8">
    <source>
        <dbReference type="ARBA" id="ARBA00023224"/>
    </source>
</evidence>
<feature type="domain" description="G-protein coupled receptors family 1 profile" evidence="11">
    <location>
        <begin position="35"/>
        <end position="278"/>
    </location>
</feature>
<keyword evidence="2 9" id="KW-0812">Transmembrane</keyword>
<name>A0A665WNA1_ECHNA</name>
<comment type="subcellular location">
    <subcellularLocation>
        <location evidence="1">Membrane</location>
        <topology evidence="1">Multi-pass membrane protein</topology>
    </subcellularLocation>
</comment>
<dbReference type="OrthoDB" id="6069656at2759"/>
<feature type="transmembrane region" description="Helical" evidence="10">
    <location>
        <begin position="99"/>
        <end position="121"/>
    </location>
</feature>
<dbReference type="Ensembl" id="ENSENLT00000046625.1">
    <property type="protein sequence ID" value="ENSENLP00000045498.1"/>
    <property type="gene ID" value="ENSENLG00000019362.1"/>
</dbReference>
<accession>A0A665WNA1</accession>
<dbReference type="Proteomes" id="UP000472264">
    <property type="component" value="Chromosome 18"/>
</dbReference>
<dbReference type="PRINTS" id="PR00237">
    <property type="entry name" value="GPCRRHODOPSN"/>
</dbReference>
<evidence type="ECO:0000256" key="10">
    <source>
        <dbReference type="SAM" id="Phobius"/>
    </source>
</evidence>
<dbReference type="GO" id="GO:0005886">
    <property type="term" value="C:plasma membrane"/>
    <property type="evidence" value="ECO:0007669"/>
    <property type="project" value="TreeGrafter"/>
</dbReference>
<keyword evidence="5 10" id="KW-0472">Membrane</keyword>
<dbReference type="PROSITE" id="PS50262">
    <property type="entry name" value="G_PROTEIN_RECEP_F1_2"/>
    <property type="match status" value="1"/>
</dbReference>
<evidence type="ECO:0000256" key="7">
    <source>
        <dbReference type="ARBA" id="ARBA00023180"/>
    </source>
</evidence>
<sequence length="316" mass="35318">MSINNSACLHNNTDYYSNIFTVCIYSFISIVGLIFNFVALAFFFSCTKSRSHTIVYMTNLAIADTLLILTLPVRIYYYLGFTDLPQGLCDGLGLVLKANMYGSIFLLTCICLDRCIAVNFPMSLRVKEGRKKAPLVCLGIWMLTFGASLPIYFSKHRQDSSQNCFDNLPVYAIQPQVVLPTLLVGFGVPLVIMLVCSWGLGYAVQQSAAAQTNLVDSRKIQRMIASSLLIFMFSFLPYHATLGVLSLYQGNITCSMKTAYQYSVMVASLNTVLDPMAYYFTTETFRSNVDLGVIQRMFPLNSHSSEMNIRSRANNS</sequence>
<dbReference type="PANTHER" id="PTHR24232:SF112">
    <property type="entry name" value="LYSOPHOSPHATIDIC ACID RECEPTOR 6-LIKE"/>
    <property type="match status" value="1"/>
</dbReference>
<protein>
    <submittedName>
        <fullName evidence="12">Lysophosphatidic acid receptor 6-like</fullName>
    </submittedName>
</protein>
<dbReference type="OMA" id="KANMYGS"/>
<dbReference type="InterPro" id="IPR017452">
    <property type="entry name" value="GPCR_Rhodpsn_7TM"/>
</dbReference>
<evidence type="ECO:0000259" key="11">
    <source>
        <dbReference type="PROSITE" id="PS50262"/>
    </source>
</evidence>
<keyword evidence="13" id="KW-1185">Reference proteome</keyword>
<dbReference type="CDD" id="cd14982">
    <property type="entry name" value="7tmA_purinoceptor-like"/>
    <property type="match status" value="1"/>
</dbReference>
<evidence type="ECO:0000256" key="6">
    <source>
        <dbReference type="ARBA" id="ARBA00023170"/>
    </source>
</evidence>
<dbReference type="SUPFAM" id="SSF81321">
    <property type="entry name" value="Family A G protein-coupled receptor-like"/>
    <property type="match status" value="1"/>
</dbReference>
<dbReference type="GO" id="GO:0007200">
    <property type="term" value="P:phospholipase C-activating G protein-coupled receptor signaling pathway"/>
    <property type="evidence" value="ECO:0007669"/>
    <property type="project" value="TreeGrafter"/>
</dbReference>
<keyword evidence="6 9" id="KW-0675">Receptor</keyword>
<gene>
    <name evidence="12" type="primary">si:dkey-3k24.8</name>
</gene>
<dbReference type="InterPro" id="IPR000276">
    <property type="entry name" value="GPCR_Rhodpsn"/>
</dbReference>
<dbReference type="GO" id="GO:0035025">
    <property type="term" value="P:positive regulation of Rho protein signal transduction"/>
    <property type="evidence" value="ECO:0007669"/>
    <property type="project" value="TreeGrafter"/>
</dbReference>
<keyword evidence="4 9" id="KW-0297">G-protein coupled receptor</keyword>
<feature type="transmembrane region" description="Helical" evidence="10">
    <location>
        <begin position="133"/>
        <end position="153"/>
    </location>
</feature>
<keyword evidence="3 10" id="KW-1133">Transmembrane helix</keyword>
<reference evidence="12" key="1">
    <citation type="submission" date="2021-04" db="EMBL/GenBank/DDBJ databases">
        <authorList>
            <consortium name="Wellcome Sanger Institute Data Sharing"/>
        </authorList>
    </citation>
    <scope>NUCLEOTIDE SEQUENCE [LARGE SCALE GENOMIC DNA]</scope>
</reference>
<proteinExistence type="inferred from homology"/>
<evidence type="ECO:0000256" key="1">
    <source>
        <dbReference type="ARBA" id="ARBA00004141"/>
    </source>
</evidence>
<dbReference type="GO" id="GO:0004930">
    <property type="term" value="F:G protein-coupled receptor activity"/>
    <property type="evidence" value="ECO:0007669"/>
    <property type="project" value="UniProtKB-KW"/>
</dbReference>
<evidence type="ECO:0000256" key="9">
    <source>
        <dbReference type="RuleBase" id="RU000688"/>
    </source>
</evidence>
<keyword evidence="8 9" id="KW-0807">Transducer</keyword>
<feature type="transmembrane region" description="Helical" evidence="10">
    <location>
        <begin position="224"/>
        <end position="248"/>
    </location>
</feature>
<feature type="transmembrane region" description="Helical" evidence="10">
    <location>
        <begin position="19"/>
        <end position="44"/>
    </location>
</feature>
<evidence type="ECO:0000313" key="13">
    <source>
        <dbReference type="Proteomes" id="UP000472264"/>
    </source>
</evidence>
<dbReference type="InParanoid" id="A0A665WNA1"/>
<evidence type="ECO:0000256" key="3">
    <source>
        <dbReference type="ARBA" id="ARBA00022989"/>
    </source>
</evidence>
<reference evidence="12" key="2">
    <citation type="submission" date="2025-08" db="UniProtKB">
        <authorList>
            <consortium name="Ensembl"/>
        </authorList>
    </citation>
    <scope>IDENTIFICATION</scope>
</reference>
<evidence type="ECO:0000256" key="2">
    <source>
        <dbReference type="ARBA" id="ARBA00022692"/>
    </source>
</evidence>
<evidence type="ECO:0000256" key="5">
    <source>
        <dbReference type="ARBA" id="ARBA00023136"/>
    </source>
</evidence>
<dbReference type="Gene3D" id="1.20.1070.10">
    <property type="entry name" value="Rhodopsin 7-helix transmembrane proteins"/>
    <property type="match status" value="1"/>
</dbReference>
<evidence type="ECO:0000313" key="12">
    <source>
        <dbReference type="Ensembl" id="ENSENLP00000045498.1"/>
    </source>
</evidence>
<feature type="transmembrane region" description="Helical" evidence="10">
    <location>
        <begin position="177"/>
        <end position="203"/>
    </location>
</feature>
<dbReference type="Pfam" id="PF00001">
    <property type="entry name" value="7tm_1"/>
    <property type="match status" value="1"/>
</dbReference>
<reference evidence="12" key="3">
    <citation type="submission" date="2025-09" db="UniProtKB">
        <authorList>
            <consortium name="Ensembl"/>
        </authorList>
    </citation>
    <scope>IDENTIFICATION</scope>
</reference>
<organism evidence="12 13">
    <name type="scientific">Echeneis naucrates</name>
    <name type="common">Live sharksucker</name>
    <dbReference type="NCBI Taxonomy" id="173247"/>
    <lineage>
        <taxon>Eukaryota</taxon>
        <taxon>Metazoa</taxon>
        <taxon>Chordata</taxon>
        <taxon>Craniata</taxon>
        <taxon>Vertebrata</taxon>
        <taxon>Euteleostomi</taxon>
        <taxon>Actinopterygii</taxon>
        <taxon>Neopterygii</taxon>
        <taxon>Teleostei</taxon>
        <taxon>Neoteleostei</taxon>
        <taxon>Acanthomorphata</taxon>
        <taxon>Carangaria</taxon>
        <taxon>Carangiformes</taxon>
        <taxon>Echeneidae</taxon>
        <taxon>Echeneis</taxon>
    </lineage>
</organism>
<comment type="similarity">
    <text evidence="9">Belongs to the G-protein coupled receptor 1 family.</text>
</comment>
<dbReference type="PANTHER" id="PTHR24232">
    <property type="entry name" value="G-PROTEIN COUPLED RECEPTOR"/>
    <property type="match status" value="1"/>
</dbReference>
<feature type="transmembrane region" description="Helical" evidence="10">
    <location>
        <begin position="56"/>
        <end position="79"/>
    </location>
</feature>
<dbReference type="PROSITE" id="PS00237">
    <property type="entry name" value="G_PROTEIN_RECEP_F1_1"/>
    <property type="match status" value="1"/>
</dbReference>